<gene>
    <name evidence="1" type="ORF">BV25DRAFT_1671439</name>
</gene>
<reference evidence="1" key="1">
    <citation type="submission" date="2021-03" db="EMBL/GenBank/DDBJ databases">
        <authorList>
            <consortium name="DOE Joint Genome Institute"/>
            <person name="Ahrendt S."/>
            <person name="Looney B.P."/>
            <person name="Miyauchi S."/>
            <person name="Morin E."/>
            <person name="Drula E."/>
            <person name="Courty P.E."/>
            <person name="Chicoki N."/>
            <person name="Fauchery L."/>
            <person name="Kohler A."/>
            <person name="Kuo A."/>
            <person name="Labutti K."/>
            <person name="Pangilinan J."/>
            <person name="Lipzen A."/>
            <person name="Riley R."/>
            <person name="Andreopoulos W."/>
            <person name="He G."/>
            <person name="Johnson J."/>
            <person name="Barry K.W."/>
            <person name="Grigoriev I.V."/>
            <person name="Nagy L."/>
            <person name="Hibbett D."/>
            <person name="Henrissat B."/>
            <person name="Matheny P.B."/>
            <person name="Labbe J."/>
            <person name="Martin F."/>
        </authorList>
    </citation>
    <scope>NUCLEOTIDE SEQUENCE</scope>
    <source>
        <strain evidence="1">HHB10654</strain>
    </source>
</reference>
<name>A0ACB8T958_9AGAM</name>
<protein>
    <submittedName>
        <fullName evidence="1">Uncharacterized protein</fullName>
    </submittedName>
</protein>
<sequence length="157" mass="17420">MAGLGDDSDAVSFSHRVVTCSLHLIHGLQVQSITQGSDDHHTYLQPATPPSDPLRSMSSSSLWCRISTLRLRCRRPVRARPSRPGAYLLALADDLSLRSRNGLHTPQRIKPCRRLHSCPPDVVHENGSRSSSARGKIIYATTWRHHKTQRRGVCGGL</sequence>
<evidence type="ECO:0000313" key="2">
    <source>
        <dbReference type="Proteomes" id="UP000814140"/>
    </source>
</evidence>
<comment type="caution">
    <text evidence="1">The sequence shown here is derived from an EMBL/GenBank/DDBJ whole genome shotgun (WGS) entry which is preliminary data.</text>
</comment>
<evidence type="ECO:0000313" key="1">
    <source>
        <dbReference type="EMBL" id="KAI0065344.1"/>
    </source>
</evidence>
<proteinExistence type="predicted"/>
<keyword evidence="2" id="KW-1185">Reference proteome</keyword>
<reference evidence="1" key="2">
    <citation type="journal article" date="2022" name="New Phytol.">
        <title>Evolutionary transition to the ectomycorrhizal habit in the genomes of a hyperdiverse lineage of mushroom-forming fungi.</title>
        <authorList>
            <person name="Looney B."/>
            <person name="Miyauchi S."/>
            <person name="Morin E."/>
            <person name="Drula E."/>
            <person name="Courty P.E."/>
            <person name="Kohler A."/>
            <person name="Kuo A."/>
            <person name="LaButti K."/>
            <person name="Pangilinan J."/>
            <person name="Lipzen A."/>
            <person name="Riley R."/>
            <person name="Andreopoulos W."/>
            <person name="He G."/>
            <person name="Johnson J."/>
            <person name="Nolan M."/>
            <person name="Tritt A."/>
            <person name="Barry K.W."/>
            <person name="Grigoriev I.V."/>
            <person name="Nagy L.G."/>
            <person name="Hibbett D."/>
            <person name="Henrissat B."/>
            <person name="Matheny P.B."/>
            <person name="Labbe J."/>
            <person name="Martin F.M."/>
        </authorList>
    </citation>
    <scope>NUCLEOTIDE SEQUENCE</scope>
    <source>
        <strain evidence="1">HHB10654</strain>
    </source>
</reference>
<dbReference type="Proteomes" id="UP000814140">
    <property type="component" value="Unassembled WGS sequence"/>
</dbReference>
<dbReference type="EMBL" id="MU277195">
    <property type="protein sequence ID" value="KAI0065344.1"/>
    <property type="molecule type" value="Genomic_DNA"/>
</dbReference>
<accession>A0ACB8T958</accession>
<organism evidence="1 2">
    <name type="scientific">Artomyces pyxidatus</name>
    <dbReference type="NCBI Taxonomy" id="48021"/>
    <lineage>
        <taxon>Eukaryota</taxon>
        <taxon>Fungi</taxon>
        <taxon>Dikarya</taxon>
        <taxon>Basidiomycota</taxon>
        <taxon>Agaricomycotina</taxon>
        <taxon>Agaricomycetes</taxon>
        <taxon>Russulales</taxon>
        <taxon>Auriscalpiaceae</taxon>
        <taxon>Artomyces</taxon>
    </lineage>
</organism>